<evidence type="ECO:0000313" key="3">
    <source>
        <dbReference type="Proteomes" id="UP000248134"/>
    </source>
</evidence>
<dbReference type="EMBL" id="QKQS01000006">
    <property type="protein sequence ID" value="PZA13329.1"/>
    <property type="molecule type" value="Genomic_DNA"/>
</dbReference>
<comment type="caution">
    <text evidence="2">The sequence shown here is derived from an EMBL/GenBank/DDBJ whole genome shotgun (WGS) entry which is preliminary data.</text>
</comment>
<sequence length="132" mass="14223">MQDEPRPDELIKAVADFLRDQIAPQISGHAAFKLRVGINALDLVTRQLTQAGESDAAEHASLKALLGRDGSLVDLNAELADRIASGAVDLSTPGVKDHLWRTTLAKLAVDQPNYASYRREMQGSKSKEAASS</sequence>
<name>A0A323ULR9_RHOPL</name>
<feature type="domain" description="DUF6285" evidence="1">
    <location>
        <begin position="24"/>
        <end position="114"/>
    </location>
</feature>
<dbReference type="Proteomes" id="UP000248134">
    <property type="component" value="Unassembled WGS sequence"/>
</dbReference>
<dbReference type="RefSeq" id="WP_110784503.1">
    <property type="nucleotide sequence ID" value="NZ_QKQS01000006.1"/>
</dbReference>
<dbReference type="InterPro" id="IPR046252">
    <property type="entry name" value="DUF6285"/>
</dbReference>
<dbReference type="Pfam" id="PF19802">
    <property type="entry name" value="DUF6285"/>
    <property type="match status" value="1"/>
</dbReference>
<dbReference type="AlphaFoldDB" id="A0A323ULR9"/>
<evidence type="ECO:0000313" key="2">
    <source>
        <dbReference type="EMBL" id="PZA13329.1"/>
    </source>
</evidence>
<gene>
    <name evidence="2" type="ORF">DNX69_02860</name>
</gene>
<reference evidence="2 3" key="1">
    <citation type="submission" date="2018-06" db="EMBL/GenBank/DDBJ databases">
        <title>Draft Whole-Genome Sequence of the purple photosynthetic bacterium Rhodospeudomonas palustris XCP.</title>
        <authorList>
            <person name="Rayyan A."/>
            <person name="Meyer T.E."/>
            <person name="Kyndt J.A."/>
        </authorList>
    </citation>
    <scope>NUCLEOTIDE SEQUENCE [LARGE SCALE GENOMIC DNA]</scope>
    <source>
        <strain evidence="2 3">XCP</strain>
    </source>
</reference>
<protein>
    <recommendedName>
        <fullName evidence="1">DUF6285 domain-containing protein</fullName>
    </recommendedName>
</protein>
<accession>A0A323ULR9</accession>
<organism evidence="2 3">
    <name type="scientific">Rhodopseudomonas palustris</name>
    <dbReference type="NCBI Taxonomy" id="1076"/>
    <lineage>
        <taxon>Bacteria</taxon>
        <taxon>Pseudomonadati</taxon>
        <taxon>Pseudomonadota</taxon>
        <taxon>Alphaproteobacteria</taxon>
        <taxon>Hyphomicrobiales</taxon>
        <taxon>Nitrobacteraceae</taxon>
        <taxon>Rhodopseudomonas</taxon>
    </lineage>
</organism>
<evidence type="ECO:0000259" key="1">
    <source>
        <dbReference type="Pfam" id="PF19802"/>
    </source>
</evidence>
<proteinExistence type="predicted"/>
<dbReference type="OrthoDB" id="8854461at2"/>